<comment type="caution">
    <text evidence="1">The sequence shown here is derived from an EMBL/GenBank/DDBJ whole genome shotgun (WGS) entry which is preliminary data.</text>
</comment>
<reference evidence="1 2" key="1">
    <citation type="submission" date="2018-01" db="EMBL/GenBank/DDBJ databases">
        <title>Draft genome of the strawberry crown rot pathogen Phytophthora cactorum.</title>
        <authorList>
            <person name="Armitage A.D."/>
            <person name="Lysoe E."/>
            <person name="Nellist C.F."/>
            <person name="Harrison R.J."/>
            <person name="Brurberg M.B."/>
        </authorList>
    </citation>
    <scope>NUCLEOTIDE SEQUENCE [LARGE SCALE GENOMIC DNA]</scope>
    <source>
        <strain evidence="1 2">10300</strain>
    </source>
</reference>
<dbReference type="OrthoDB" id="127213at2759"/>
<dbReference type="Proteomes" id="UP000251314">
    <property type="component" value="Unassembled WGS sequence"/>
</dbReference>
<dbReference type="AlphaFoldDB" id="A0A329SEX3"/>
<evidence type="ECO:0000313" key="1">
    <source>
        <dbReference type="EMBL" id="RAW34198.1"/>
    </source>
</evidence>
<dbReference type="EMBL" id="MJFZ01000209">
    <property type="protein sequence ID" value="RAW34198.1"/>
    <property type="molecule type" value="Genomic_DNA"/>
</dbReference>
<accession>A0A329SEX3</accession>
<name>A0A329SEX3_9STRA</name>
<gene>
    <name evidence="1" type="ORF">PC110_g9488</name>
</gene>
<evidence type="ECO:0000313" key="2">
    <source>
        <dbReference type="Proteomes" id="UP000251314"/>
    </source>
</evidence>
<keyword evidence="2" id="KW-1185">Reference proteome</keyword>
<proteinExistence type="predicted"/>
<organism evidence="1 2">
    <name type="scientific">Phytophthora cactorum</name>
    <dbReference type="NCBI Taxonomy" id="29920"/>
    <lineage>
        <taxon>Eukaryota</taxon>
        <taxon>Sar</taxon>
        <taxon>Stramenopiles</taxon>
        <taxon>Oomycota</taxon>
        <taxon>Peronosporomycetes</taxon>
        <taxon>Peronosporales</taxon>
        <taxon>Peronosporaceae</taxon>
        <taxon>Phytophthora</taxon>
    </lineage>
</organism>
<sequence length="412" mass="47700">MASSTNNNPASTMDDRAWIQLHYWAEKTTKEWTTKASLDWKRSKRRNEMASLRLQKKNRLHSMQDELETLEKQFKGQLAHLNSTVSVSEEAKLSQAVLRLALESDTLRTENTELHCKLQQHIRLASLAQEGLVDSNTIQGQHVRIGNVYDACEKSPWTSRPDSTDSGWRVQFPNGEPSFHFHPFTHDHFDDVIQTCHSVFGEDPPYIKLVGSVFGWKMHCTLLTRRRDDELPVTHARFTTRFQCSLDDMNDILPKWGRSAWPLISTPPNWSRSQRDAAYTEVLQEFEKDAYVMVCNVPGPVHYRFLYVLRRLSRKRSNGKREDCYMMVIADTKANALSRAAEEPQNDVNWVREGGTFLTFTEADDTSVDVSYDHWTSCEDERHAQLLFIQWAQFVCRWSERIVPSNLLQSGS</sequence>
<dbReference type="VEuPathDB" id="FungiDB:PC110_g9488"/>
<protein>
    <submittedName>
        <fullName evidence="1">Uncharacterized protein</fullName>
    </submittedName>
</protein>